<dbReference type="SUPFAM" id="SSF81301">
    <property type="entry name" value="Nucleotidyltransferase"/>
    <property type="match status" value="1"/>
</dbReference>
<accession>A0A380T315</accession>
<evidence type="ECO:0000313" key="1">
    <source>
        <dbReference type="EMBL" id="SUQ63970.1"/>
    </source>
</evidence>
<dbReference type="Proteomes" id="UP000255177">
    <property type="component" value="Unassembled WGS sequence"/>
</dbReference>
<dbReference type="EMBL" id="UIDD01000008">
    <property type="protein sequence ID" value="SUQ63970.1"/>
    <property type="molecule type" value="Genomic_DNA"/>
</dbReference>
<dbReference type="InterPro" id="IPR007344">
    <property type="entry name" value="GrpB/CoaE"/>
</dbReference>
<gene>
    <name evidence="1" type="ORF">CCOS864_03424</name>
</gene>
<keyword evidence="2" id="KW-1185">Reference proteome</keyword>
<organism evidence="1 2">
    <name type="scientific">Pseudomonas wadenswilerensis</name>
    <dbReference type="NCBI Taxonomy" id="1785161"/>
    <lineage>
        <taxon>Bacteria</taxon>
        <taxon>Pseudomonadati</taxon>
        <taxon>Pseudomonadota</taxon>
        <taxon>Gammaproteobacteria</taxon>
        <taxon>Pseudomonadales</taxon>
        <taxon>Pseudomonadaceae</taxon>
        <taxon>Pseudomonas</taxon>
    </lineage>
</organism>
<proteinExistence type="predicted"/>
<dbReference type="AlphaFoldDB" id="A0A380T315"/>
<name>A0A380T315_9PSED</name>
<dbReference type="PANTHER" id="PTHR34822">
    <property type="entry name" value="GRPB DOMAIN PROTEIN (AFU_ORTHOLOGUE AFUA_1G01530)"/>
    <property type="match status" value="1"/>
</dbReference>
<protein>
    <submittedName>
        <fullName evidence="1">Uncharacterized protein</fullName>
    </submittedName>
</protein>
<dbReference type="RefSeq" id="WP_208644386.1">
    <property type="nucleotide sequence ID" value="NZ_CBCSFG010000027.1"/>
</dbReference>
<dbReference type="Gene3D" id="3.30.460.10">
    <property type="entry name" value="Beta Polymerase, domain 2"/>
    <property type="match status" value="1"/>
</dbReference>
<dbReference type="Pfam" id="PF04229">
    <property type="entry name" value="GrpB"/>
    <property type="match status" value="1"/>
</dbReference>
<sequence length="137" mass="15932">MKIEKMNRYWRDANQITTFEAGDPDENPWVMGQPKSDPIEVQAYDPTWAELFQALRADIATALAGKTLAIEYVRHVLFRDWLRTHPQDRTLYAEAKIQAKDGADTFQAYNMRKQTVVREIYTRIFESHGLLKTRSPG</sequence>
<reference evidence="2" key="1">
    <citation type="submission" date="2018-07" db="EMBL/GenBank/DDBJ databases">
        <authorList>
            <person name="Blom J."/>
        </authorList>
    </citation>
    <scope>NUCLEOTIDE SEQUENCE [LARGE SCALE GENOMIC DNA]</scope>
    <source>
        <strain evidence="2">CCOS 864</strain>
    </source>
</reference>
<evidence type="ECO:0000313" key="2">
    <source>
        <dbReference type="Proteomes" id="UP000255177"/>
    </source>
</evidence>
<dbReference type="InterPro" id="IPR043519">
    <property type="entry name" value="NT_sf"/>
</dbReference>
<dbReference type="PANTHER" id="PTHR34822:SF1">
    <property type="entry name" value="GRPB FAMILY PROTEIN"/>
    <property type="match status" value="1"/>
</dbReference>